<evidence type="ECO:0000256" key="10">
    <source>
        <dbReference type="ARBA" id="ARBA00023180"/>
    </source>
</evidence>
<dbReference type="GO" id="GO:0006506">
    <property type="term" value="P:GPI anchor biosynthetic process"/>
    <property type="evidence" value="ECO:0007669"/>
    <property type="project" value="UniProtKB-UniPathway"/>
</dbReference>
<comment type="function">
    <text evidence="11">Required for proper folding and/or the stability of a subset of proteins in the endoplasmic reticulum. Component of glycosylphosphatidylinositol-mannosyltransferase 1 which transfers the first of the 4 mannoses in the GPI-anchor precursors during GPI-anchor biosynthesis. Probably acts by stabilizing the mannosyltransferase GPI14.</text>
</comment>
<gene>
    <name evidence="12" type="ORF">PoMZ_08500</name>
</gene>
<comment type="subcellular location">
    <subcellularLocation>
        <location evidence="11">Endoplasmic reticulum membrane</location>
        <topology evidence="11">Single-pass membrane protein</topology>
    </subcellularLocation>
    <subcellularLocation>
        <location evidence="1">Endoplasmic reticulum membrane</location>
        <topology evidence="1">Single-pass type III membrane protein</topology>
    </subcellularLocation>
</comment>
<evidence type="ECO:0000256" key="3">
    <source>
        <dbReference type="ARBA" id="ARBA00010345"/>
    </source>
</evidence>
<dbReference type="SMART" id="SM00780">
    <property type="entry name" value="PIG-X"/>
    <property type="match status" value="1"/>
</dbReference>
<evidence type="ECO:0000256" key="6">
    <source>
        <dbReference type="ARBA" id="ARBA00022692"/>
    </source>
</evidence>
<dbReference type="InterPro" id="IPR042322">
    <property type="entry name" value="Pbn1"/>
</dbReference>
<dbReference type="EMBL" id="CP034207">
    <property type="protein sequence ID" value="QBZ61549.1"/>
    <property type="molecule type" value="Genomic_DNA"/>
</dbReference>
<dbReference type="Pfam" id="PF08320">
    <property type="entry name" value="PIG-X"/>
    <property type="match status" value="1"/>
</dbReference>
<dbReference type="GO" id="GO:0005789">
    <property type="term" value="C:endoplasmic reticulum membrane"/>
    <property type="evidence" value="ECO:0007669"/>
    <property type="project" value="UniProtKB-SubCell"/>
</dbReference>
<dbReference type="Proteomes" id="UP000294847">
    <property type="component" value="Chromosome 4"/>
</dbReference>
<evidence type="ECO:0000256" key="2">
    <source>
        <dbReference type="ARBA" id="ARBA00004687"/>
    </source>
</evidence>
<comment type="similarity">
    <text evidence="3 11">Belongs to the PIGX family.</text>
</comment>
<evidence type="ECO:0000256" key="9">
    <source>
        <dbReference type="ARBA" id="ARBA00023136"/>
    </source>
</evidence>
<evidence type="ECO:0000256" key="7">
    <source>
        <dbReference type="ARBA" id="ARBA00022824"/>
    </source>
</evidence>
<accession>A0A4P7NHU6</accession>
<proteinExistence type="inferred from homology"/>
<feature type="transmembrane region" description="Helical" evidence="11">
    <location>
        <begin position="462"/>
        <end position="481"/>
    </location>
</feature>
<keyword evidence="8 11" id="KW-1133">Transmembrane helix</keyword>
<sequence>MKLRITFLHRPGDAVDPASLKITDDSLAGPDLHAAREVRATFARDELPAELLALLAATNDFHVRWVGPHAYQTVSPLQSRLPPGFHLFYTPLADEKHQDSAVLTCDLLRKAFGGLENCISNESFVSLPKSRFSHSPAHQFYQPLEDLRNLTRYIRDDLCPENDPLCRAQAERLTESVSLDISWDSTANILRVTTMSPYQAQPLTVTSYPGHRTEVGMLGEDTAPTLERHEVGISGHLVVLAERNTPSPTVFGFPSRHRAADGDSVTSFFPYHSDTSTGLHPTLRLVMTSRKPDEGSCTPHAYLTLPRTIFADMYQLSDPLFLASKNLTALRYMSSPVDLEAPDYAMSIWGSFVLVDLAQPSVDAGDAWTAEIPLHLRYLAPATGGHRSIEVPAPAVFWACAADEVGNLATNPFDRTRLGYDGLFDVNTVFWHLEPRPPPLPVGTTRLVLGVDVPVLDIERSGWIGAGTAAVILLGFGWVVWKLLGAGLAKSAEGGMAPGVQKPKTKKTQ</sequence>
<keyword evidence="7 11" id="KW-0256">Endoplasmic reticulum</keyword>
<keyword evidence="10" id="KW-0325">Glycoprotein</keyword>
<reference evidence="12 13" key="1">
    <citation type="journal article" date="2019" name="Mol. Biol. Evol.">
        <title>Blast fungal genomes show frequent chromosomal changes, gene gains and losses, and effector gene turnover.</title>
        <authorList>
            <person name="Gomez Luciano L.B."/>
            <person name="Jason Tsai I."/>
            <person name="Chuma I."/>
            <person name="Tosa Y."/>
            <person name="Chen Y.H."/>
            <person name="Li J.Y."/>
            <person name="Li M.Y."/>
            <person name="Jade Lu M.Y."/>
            <person name="Nakayashiki H."/>
            <person name="Li W.H."/>
        </authorList>
    </citation>
    <scope>NUCLEOTIDE SEQUENCE [LARGE SCALE GENOMIC DNA]</scope>
    <source>
        <strain evidence="12">MZ5-1-6</strain>
    </source>
</reference>
<evidence type="ECO:0000256" key="5">
    <source>
        <dbReference type="ARBA" id="ARBA00022502"/>
    </source>
</evidence>
<keyword evidence="5 11" id="KW-0337">GPI-anchor biosynthesis</keyword>
<keyword evidence="6 11" id="KW-0812">Transmembrane</keyword>
<protein>
    <recommendedName>
        <fullName evidence="4 11">Protein PBN1</fullName>
    </recommendedName>
</protein>
<dbReference type="UniPathway" id="UPA00196"/>
<comment type="pathway">
    <text evidence="2 11">Glycolipid biosynthesis; glycosylphosphatidylinositol-anchor biosynthesis.</text>
</comment>
<dbReference type="PANTHER" id="PTHR28533:SF1">
    <property type="entry name" value="PROTEIN PBN1"/>
    <property type="match status" value="1"/>
</dbReference>
<evidence type="ECO:0000256" key="4">
    <source>
        <dbReference type="ARBA" id="ARBA00020410"/>
    </source>
</evidence>
<evidence type="ECO:0000256" key="1">
    <source>
        <dbReference type="ARBA" id="ARBA00004643"/>
    </source>
</evidence>
<dbReference type="PANTHER" id="PTHR28533">
    <property type="entry name" value="PROTEIN PBN1"/>
    <property type="match status" value="1"/>
</dbReference>
<evidence type="ECO:0000256" key="11">
    <source>
        <dbReference type="RuleBase" id="RU366056"/>
    </source>
</evidence>
<name>A0A4P7NHU6_PYROR</name>
<keyword evidence="9 11" id="KW-0472">Membrane</keyword>
<organism evidence="12 13">
    <name type="scientific">Pyricularia oryzae</name>
    <name type="common">Rice blast fungus</name>
    <name type="synonym">Magnaporthe oryzae</name>
    <dbReference type="NCBI Taxonomy" id="318829"/>
    <lineage>
        <taxon>Eukaryota</taxon>
        <taxon>Fungi</taxon>
        <taxon>Dikarya</taxon>
        <taxon>Ascomycota</taxon>
        <taxon>Pezizomycotina</taxon>
        <taxon>Sordariomycetes</taxon>
        <taxon>Sordariomycetidae</taxon>
        <taxon>Magnaporthales</taxon>
        <taxon>Pyriculariaceae</taxon>
        <taxon>Pyricularia</taxon>
    </lineage>
</organism>
<dbReference type="GO" id="GO:0000030">
    <property type="term" value="F:mannosyltransferase activity"/>
    <property type="evidence" value="ECO:0007669"/>
    <property type="project" value="TreeGrafter"/>
</dbReference>
<evidence type="ECO:0000256" key="8">
    <source>
        <dbReference type="ARBA" id="ARBA00022989"/>
    </source>
</evidence>
<evidence type="ECO:0000313" key="13">
    <source>
        <dbReference type="Proteomes" id="UP000294847"/>
    </source>
</evidence>
<dbReference type="AlphaFoldDB" id="A0A4P7NHU6"/>
<dbReference type="GO" id="GO:1990529">
    <property type="term" value="C:glycosylphosphatidylinositol-mannosyltransferase I complex"/>
    <property type="evidence" value="ECO:0007669"/>
    <property type="project" value="TreeGrafter"/>
</dbReference>
<evidence type="ECO:0000313" key="12">
    <source>
        <dbReference type="EMBL" id="QBZ61549.1"/>
    </source>
</evidence>
<dbReference type="InterPro" id="IPR013233">
    <property type="entry name" value="PIG-X/PBN1"/>
</dbReference>